<dbReference type="InterPro" id="IPR050640">
    <property type="entry name" value="Bact_2-comp_sensor_kinase"/>
</dbReference>
<dbReference type="InterPro" id="IPR010559">
    <property type="entry name" value="Sig_transdc_His_kin_internal"/>
</dbReference>
<evidence type="ECO:0000256" key="5">
    <source>
        <dbReference type="ARBA" id="ARBA00022777"/>
    </source>
</evidence>
<evidence type="ECO:0000256" key="4">
    <source>
        <dbReference type="ARBA" id="ARBA00022679"/>
    </source>
</evidence>
<keyword evidence="3" id="KW-0597">Phosphoprotein</keyword>
<evidence type="ECO:0000256" key="1">
    <source>
        <dbReference type="ARBA" id="ARBA00004651"/>
    </source>
</evidence>
<evidence type="ECO:0000256" key="3">
    <source>
        <dbReference type="ARBA" id="ARBA00022553"/>
    </source>
</evidence>
<comment type="caution">
    <text evidence="9">The sequence shown here is derived from an EMBL/GenBank/DDBJ whole genome shotgun (WGS) entry which is preliminary data.</text>
</comment>
<dbReference type="GO" id="GO:0016301">
    <property type="term" value="F:kinase activity"/>
    <property type="evidence" value="ECO:0007669"/>
    <property type="project" value="UniProtKB-KW"/>
</dbReference>
<dbReference type="Pfam" id="PF00672">
    <property type="entry name" value="HAMP"/>
    <property type="match status" value="1"/>
</dbReference>
<protein>
    <submittedName>
        <fullName evidence="9">Histidine kinase</fullName>
    </submittedName>
</protein>
<accession>A0ABT1YQ26</accession>
<dbReference type="CDD" id="cd06225">
    <property type="entry name" value="HAMP"/>
    <property type="match status" value="1"/>
</dbReference>
<dbReference type="InterPro" id="IPR003594">
    <property type="entry name" value="HATPase_dom"/>
</dbReference>
<name>A0ABT1YQ26_9BACL</name>
<feature type="transmembrane region" description="Helical" evidence="7">
    <location>
        <begin position="7"/>
        <end position="28"/>
    </location>
</feature>
<evidence type="ECO:0000259" key="8">
    <source>
        <dbReference type="PROSITE" id="PS50885"/>
    </source>
</evidence>
<keyword evidence="2" id="KW-1003">Cell membrane</keyword>
<organism evidence="9 10">
    <name type="scientific">Paenibacillus radicis</name>
    <name type="common">ex Xue et al. 2023</name>
    <dbReference type="NCBI Taxonomy" id="2972489"/>
    <lineage>
        <taxon>Bacteria</taxon>
        <taxon>Bacillati</taxon>
        <taxon>Bacillota</taxon>
        <taxon>Bacilli</taxon>
        <taxon>Bacillales</taxon>
        <taxon>Paenibacillaceae</taxon>
        <taxon>Paenibacillus</taxon>
    </lineage>
</organism>
<evidence type="ECO:0000313" key="9">
    <source>
        <dbReference type="EMBL" id="MCR8635283.1"/>
    </source>
</evidence>
<evidence type="ECO:0000313" key="10">
    <source>
        <dbReference type="Proteomes" id="UP001300012"/>
    </source>
</evidence>
<dbReference type="Gene3D" id="1.10.8.500">
    <property type="entry name" value="HAMP domain in histidine kinase"/>
    <property type="match status" value="1"/>
</dbReference>
<keyword evidence="10" id="KW-1185">Reference proteome</keyword>
<dbReference type="SUPFAM" id="SSF158472">
    <property type="entry name" value="HAMP domain-like"/>
    <property type="match status" value="1"/>
</dbReference>
<dbReference type="PROSITE" id="PS50885">
    <property type="entry name" value="HAMP"/>
    <property type="match status" value="1"/>
</dbReference>
<dbReference type="Gene3D" id="3.30.565.10">
    <property type="entry name" value="Histidine kinase-like ATPase, C-terminal domain"/>
    <property type="match status" value="1"/>
</dbReference>
<comment type="subcellular location">
    <subcellularLocation>
        <location evidence="1">Cell membrane</location>
        <topology evidence="1">Multi-pass membrane protein</topology>
    </subcellularLocation>
</comment>
<dbReference type="Pfam" id="PF02518">
    <property type="entry name" value="HATPase_c"/>
    <property type="match status" value="1"/>
</dbReference>
<evidence type="ECO:0000256" key="6">
    <source>
        <dbReference type="ARBA" id="ARBA00023136"/>
    </source>
</evidence>
<keyword evidence="6 7" id="KW-0472">Membrane</keyword>
<evidence type="ECO:0000256" key="2">
    <source>
        <dbReference type="ARBA" id="ARBA00022475"/>
    </source>
</evidence>
<dbReference type="SUPFAM" id="SSF55874">
    <property type="entry name" value="ATPase domain of HSP90 chaperone/DNA topoisomerase II/histidine kinase"/>
    <property type="match status" value="1"/>
</dbReference>
<dbReference type="PANTHER" id="PTHR34220">
    <property type="entry name" value="SENSOR HISTIDINE KINASE YPDA"/>
    <property type="match status" value="1"/>
</dbReference>
<sequence length="577" mass="66236">MLKNISIFSKIMIIIGLMLIPLLLMFAYSNQVSMNVVKSEIEKSNVNRLSFFLNQMDTNAEQLSKVAFTLGREPEAIKFQSIHMSYDLFDTIQIRQTLMEKINLQSASYSWTNKLSMYSPNLKQLVSTNPSENYDLDYFKSHMSSDWTYRPIMRDNGKQNYFYRYSTEPSLLFSDLSNVNLIIEVAFAAHNIERMLDQFKEGSIGDPFFYNDNYDPIMNATANQEIIQELVGLLKHEKLLPSGSQVIEVKGIKYMLNYAKSNSLDWYLVDVVPLQNVLAPITTSRNLFYTTISMLLLTSILSSYLLFKNVQVPITRLIASVNHLKRGNFSTRLTYQANREFTILFNHFNNMAEQIQDLVEKVLREKIRVRDANLKQLQSQINPHFLYNCLAFIQSMAQLENKQAIIAMTRHLSKYYRYTTRIEHQEISLASELELITNYLEIQKLQTRRLEYCIDVPETMKGSLIPRLLVQPIVENAIIHGIECKAGIGTIMITGCETESISTLTIEDSGIGTSLDEIAKFNEKFSIDRGEEIGHGMWNVHQRLRHQFGGRSGVLVSESVLGGWKVTLTMEKVSVSA</sequence>
<keyword evidence="5 9" id="KW-0418">Kinase</keyword>
<evidence type="ECO:0000256" key="7">
    <source>
        <dbReference type="SAM" id="Phobius"/>
    </source>
</evidence>
<dbReference type="RefSeq" id="WP_258216827.1">
    <property type="nucleotide sequence ID" value="NZ_JANQBD010000026.1"/>
</dbReference>
<keyword evidence="7" id="KW-0812">Transmembrane</keyword>
<dbReference type="InterPro" id="IPR036890">
    <property type="entry name" value="HATPase_C_sf"/>
</dbReference>
<dbReference type="PANTHER" id="PTHR34220:SF7">
    <property type="entry name" value="SENSOR HISTIDINE KINASE YPDA"/>
    <property type="match status" value="1"/>
</dbReference>
<dbReference type="Gene3D" id="3.30.450.20">
    <property type="entry name" value="PAS domain"/>
    <property type="match status" value="1"/>
</dbReference>
<reference evidence="9 10" key="1">
    <citation type="submission" date="2022-08" db="EMBL/GenBank/DDBJ databases">
        <title>Paenibacillus endoradicis sp. nov., Paenibacillus radicibacter sp. nov and Paenibacillus pararadicis sp. nov., three cold-adapted plant growth-promoting bacteria isolated from root of Larix gmelinii in Great Khingan.</title>
        <authorList>
            <person name="Xue H."/>
        </authorList>
    </citation>
    <scope>NUCLEOTIDE SEQUENCE [LARGE SCALE GENOMIC DNA]</scope>
    <source>
        <strain evidence="9 10">N5-1-1-5</strain>
    </source>
</reference>
<gene>
    <name evidence="9" type="ORF">NV381_29190</name>
</gene>
<keyword evidence="4" id="KW-0808">Transferase</keyword>
<dbReference type="EMBL" id="JANQBD010000026">
    <property type="protein sequence ID" value="MCR8635283.1"/>
    <property type="molecule type" value="Genomic_DNA"/>
</dbReference>
<dbReference type="SMART" id="SM00304">
    <property type="entry name" value="HAMP"/>
    <property type="match status" value="1"/>
</dbReference>
<dbReference type="InterPro" id="IPR003660">
    <property type="entry name" value="HAMP_dom"/>
</dbReference>
<feature type="domain" description="HAMP" evidence="8">
    <location>
        <begin position="308"/>
        <end position="360"/>
    </location>
</feature>
<dbReference type="Proteomes" id="UP001300012">
    <property type="component" value="Unassembled WGS sequence"/>
</dbReference>
<keyword evidence="7" id="KW-1133">Transmembrane helix</keyword>
<dbReference type="Pfam" id="PF06580">
    <property type="entry name" value="His_kinase"/>
    <property type="match status" value="1"/>
</dbReference>
<proteinExistence type="predicted"/>